<feature type="compositionally biased region" description="Low complexity" evidence="1">
    <location>
        <begin position="1164"/>
        <end position="1186"/>
    </location>
</feature>
<comment type="caution">
    <text evidence="2">The sequence shown here is derived from an EMBL/GenBank/DDBJ whole genome shotgun (WGS) entry which is preliminary data.</text>
</comment>
<organism evidence="2 3">
    <name type="scientific">Homarus americanus</name>
    <name type="common">American lobster</name>
    <dbReference type="NCBI Taxonomy" id="6706"/>
    <lineage>
        <taxon>Eukaryota</taxon>
        <taxon>Metazoa</taxon>
        <taxon>Ecdysozoa</taxon>
        <taxon>Arthropoda</taxon>
        <taxon>Crustacea</taxon>
        <taxon>Multicrustacea</taxon>
        <taxon>Malacostraca</taxon>
        <taxon>Eumalacostraca</taxon>
        <taxon>Eucarida</taxon>
        <taxon>Decapoda</taxon>
        <taxon>Pleocyemata</taxon>
        <taxon>Astacidea</taxon>
        <taxon>Nephropoidea</taxon>
        <taxon>Nephropidae</taxon>
        <taxon>Homarus</taxon>
    </lineage>
</organism>
<feature type="region of interest" description="Disordered" evidence="1">
    <location>
        <begin position="541"/>
        <end position="762"/>
    </location>
</feature>
<evidence type="ECO:0000313" key="2">
    <source>
        <dbReference type="EMBL" id="KAG7163454.1"/>
    </source>
</evidence>
<keyword evidence="3" id="KW-1185">Reference proteome</keyword>
<evidence type="ECO:0000256" key="1">
    <source>
        <dbReference type="SAM" id="MobiDB-lite"/>
    </source>
</evidence>
<gene>
    <name evidence="2" type="ORF">Hamer_G004603</name>
</gene>
<feature type="compositionally biased region" description="Polar residues" evidence="1">
    <location>
        <begin position="656"/>
        <end position="687"/>
    </location>
</feature>
<proteinExistence type="predicted"/>
<feature type="compositionally biased region" description="Basic and acidic residues" evidence="1">
    <location>
        <begin position="242"/>
        <end position="253"/>
    </location>
</feature>
<feature type="region of interest" description="Disordered" evidence="1">
    <location>
        <begin position="65"/>
        <end position="89"/>
    </location>
</feature>
<feature type="compositionally biased region" description="Polar residues" evidence="1">
    <location>
        <begin position="1097"/>
        <end position="1125"/>
    </location>
</feature>
<dbReference type="EMBL" id="JAHLQT010026473">
    <property type="protein sequence ID" value="KAG7163454.1"/>
    <property type="molecule type" value="Genomic_DNA"/>
</dbReference>
<feature type="compositionally biased region" description="Polar residues" evidence="1">
    <location>
        <begin position="254"/>
        <end position="270"/>
    </location>
</feature>
<feature type="compositionally biased region" description="Polar residues" evidence="1">
    <location>
        <begin position="231"/>
        <end position="241"/>
    </location>
</feature>
<feature type="region of interest" description="Disordered" evidence="1">
    <location>
        <begin position="1"/>
        <end position="25"/>
    </location>
</feature>
<protein>
    <submittedName>
        <fullName evidence="2">Uncharacterized protein</fullName>
    </submittedName>
</protein>
<feature type="compositionally biased region" description="Polar residues" evidence="1">
    <location>
        <begin position="169"/>
        <end position="179"/>
    </location>
</feature>
<dbReference type="Gene3D" id="1.20.58.2190">
    <property type="match status" value="1"/>
</dbReference>
<feature type="compositionally biased region" description="Polar residues" evidence="1">
    <location>
        <begin position="551"/>
        <end position="565"/>
    </location>
</feature>
<feature type="compositionally biased region" description="Pro residues" evidence="1">
    <location>
        <begin position="1145"/>
        <end position="1163"/>
    </location>
</feature>
<feature type="compositionally biased region" description="Polar residues" evidence="1">
    <location>
        <begin position="1063"/>
        <end position="1077"/>
    </location>
</feature>
<sequence>MSTEGRSARSGGRGGTGSVVPQPYPAQFYPMVGYQGPPQPWFPAHSSSGAPTPWAWSPPMGYPAPTPAWSTQQTAPTMTTSSSTAAAPSDEYTVDTLRRIYNDDDGRVEIQRVKVQRRHQEAGSIPFPASPEVMRVVPAGPESMSVVPVGSFPLNERRPPPRKNKRKQQMQVMPSTPGQTGPYPWYPYMPCVPYPYPYPYYFGGCMWPSGAPAASTASWSGHDESERTSSRQDSIPATLDSQRLESRASHPSRDSISPVSQRSPSPTAASHLTDIHSIAPSDSVSVRGHKRESSLERALRGPTPPPRTKSRASSEFKSSDVGKTQEWILEMHRALGTTADGASDVTDKSSFTTAPSDVVVYKKIPPKRKRRKVKIDSLSDRDYLGDQKDLDNISDRHSVASDMTFDESSRLSSELTYAFRKLEKSVDVFKTKISVDSTPVHSSAPSPSIDIIHSSGELTPTEGIITEPPPSDITIALDKTSKKITESQDQHEASAKSSECALSPGSVWSLPSLESAKTEPTVDVSVPRVVIESRDVEPSHFRLDPAHEPQLQPTVPQPTALSPTPETGPLPPASDIPVLQTPAEQNITPATAAIGSQEVSIAVNSQSVTTSADVTTMTVPPADDTSPPALPTEVTQPETTSETITSQAVLAPSPNQPVTISAPSASQPVPESSSASQPIELTETPSGASAGAGVTESTIVSEGGRDSRASSGTFFSLRPSDDPVMVDTDSTDILFPTTDATTADEGEEHTDSTTAVSPGPDEGYQWVLQQPGETPDLFTSPSRGRTTLWRARLVVSLCRGRGLDRQDWATFHLLVHHPLTGPEAVAAARPCLCAANTSTGAALVRVALIHLAQYGETLLQPEGSRQHGWRSIKVDPNQPWAPVKGAVEILRSLGYCEREDGGVLRYPRRSNTEVSVLARLTLDMLVLAEELRLYLTGTHQYPSNISELFFSSVSSAVPTELPQRPPSSAGSFVSAHSEASLDLRRASQASSVTDDDMETLQASVRQTKTLTKTRRGSTSEEEVTLRDDIINNVMIKTEEPEITPHTHEQPKEEAVLSLTSGTLPVSTETGHLGSTVSLPAPAGDRLSVSTINTNMSGYRTSSLSADSISQKSPRYSGSATSGSNETVTPVATPAPVTPASTTPAPTTPAPTTPAPTTPAPTTPAPTTLIPTTTAPTTQKPTTSPAPEATDNPEEHVYEEIDLIRAQVQALRASSVPVESPPPPLPPKKKISSGGEDDSGLSLTYPQVEWSSASMPGSLRGGSTGAKRKKRRANASRVYAF</sequence>
<dbReference type="Proteomes" id="UP000747542">
    <property type="component" value="Unassembled WGS sequence"/>
</dbReference>
<feature type="region of interest" description="Disordered" evidence="1">
    <location>
        <begin position="1211"/>
        <end position="1280"/>
    </location>
</feature>
<feature type="compositionally biased region" description="Low complexity" evidence="1">
    <location>
        <begin position="70"/>
        <end position="89"/>
    </location>
</feature>
<feature type="region of interest" description="Disordered" evidence="1">
    <location>
        <begin position="1063"/>
        <end position="1085"/>
    </location>
</feature>
<feature type="compositionally biased region" description="Low complexity" evidence="1">
    <location>
        <begin position="1126"/>
        <end position="1144"/>
    </location>
</feature>
<reference evidence="2" key="1">
    <citation type="journal article" date="2021" name="Sci. Adv.">
        <title>The American lobster genome reveals insights on longevity, neural, and immune adaptations.</title>
        <authorList>
            <person name="Polinski J.M."/>
            <person name="Zimin A.V."/>
            <person name="Clark K.F."/>
            <person name="Kohn A.B."/>
            <person name="Sadowski N."/>
            <person name="Timp W."/>
            <person name="Ptitsyn A."/>
            <person name="Khanna P."/>
            <person name="Romanova D.Y."/>
            <person name="Williams P."/>
            <person name="Greenwood S.J."/>
            <person name="Moroz L.L."/>
            <person name="Walt D.R."/>
            <person name="Bodnar A.G."/>
        </authorList>
    </citation>
    <scope>NUCLEOTIDE SEQUENCE</scope>
    <source>
        <strain evidence="2">GMGI-L3</strain>
    </source>
</reference>
<evidence type="ECO:0000313" key="3">
    <source>
        <dbReference type="Proteomes" id="UP000747542"/>
    </source>
</evidence>
<feature type="region of interest" description="Disordered" evidence="1">
    <location>
        <begin position="1097"/>
        <end position="1192"/>
    </location>
</feature>
<name>A0A8J5JXR5_HOMAM</name>
<dbReference type="AlphaFoldDB" id="A0A8J5JXR5"/>
<feature type="region of interest" description="Disordered" evidence="1">
    <location>
        <begin position="148"/>
        <end position="179"/>
    </location>
</feature>
<feature type="compositionally biased region" description="Polar residues" evidence="1">
    <location>
        <begin position="633"/>
        <end position="648"/>
    </location>
</feature>
<feature type="region of interest" description="Disordered" evidence="1">
    <location>
        <begin position="482"/>
        <end position="502"/>
    </location>
</feature>
<feature type="region of interest" description="Disordered" evidence="1">
    <location>
        <begin position="213"/>
        <end position="323"/>
    </location>
</feature>
<feature type="compositionally biased region" description="Basic and acidic residues" evidence="1">
    <location>
        <begin position="221"/>
        <end position="230"/>
    </location>
</feature>
<feature type="compositionally biased region" description="Basic and acidic residues" evidence="1">
    <location>
        <begin position="482"/>
        <end position="494"/>
    </location>
</feature>
<accession>A0A8J5JXR5</accession>
<feature type="compositionally biased region" description="Polar residues" evidence="1">
    <location>
        <begin position="597"/>
        <end position="618"/>
    </location>
</feature>